<reference evidence="1" key="1">
    <citation type="journal article" date="2020" name="Nature">
        <title>Giant virus diversity and host interactions through global metagenomics.</title>
        <authorList>
            <person name="Schulz F."/>
            <person name="Roux S."/>
            <person name="Paez-Espino D."/>
            <person name="Jungbluth S."/>
            <person name="Walsh D.A."/>
            <person name="Denef V.J."/>
            <person name="McMahon K.D."/>
            <person name="Konstantinidis K.T."/>
            <person name="Eloe-Fadrosh E.A."/>
            <person name="Kyrpides N.C."/>
            <person name="Woyke T."/>
        </authorList>
    </citation>
    <scope>NUCLEOTIDE SEQUENCE</scope>
    <source>
        <strain evidence="1">GVMAG-M-3300023210-19</strain>
    </source>
</reference>
<dbReference type="InterPro" id="IPR052942">
    <property type="entry name" value="LPS_cholinephosphotransferase"/>
</dbReference>
<dbReference type="EMBL" id="MN740204">
    <property type="protein sequence ID" value="QHT93255.1"/>
    <property type="molecule type" value="Genomic_DNA"/>
</dbReference>
<accession>A0A6C0IL83</accession>
<evidence type="ECO:0000313" key="1">
    <source>
        <dbReference type="EMBL" id="QHT93255.1"/>
    </source>
</evidence>
<dbReference type="AlphaFoldDB" id="A0A6C0IL83"/>
<dbReference type="Gene3D" id="3.40.50.620">
    <property type="entry name" value="HUPs"/>
    <property type="match status" value="1"/>
</dbReference>
<sequence>MYDYIFTIGYFDRSHKRDIALLKKLTSTCNKLIIGIYEDDSSIEKATTPTDLQSLEMRKKNIEQYADDMFVINSVDPTDAIKEYLSTRFSDYESIHVGYSSTNEKVVAPVSENAVPLFFIHNHKDTFDYVYKDKNLIVRRTDADCGWGQNLIAYPKNWCCMLADENCDLPGKDYISSIMPIKVYNLNYKDDRVGLMNYILEQVVDILNDHHIPYYLDCGTLLGCIRENALMKHDSDVDVTIHLSMWNKLNSIDFNKYGLKRTRTMEGSSGYLISVKTSYADLYCDIYANPAFPLVIEKTMNGNVYSVPTNSELYLTQLYGDWRVPSGKHADWPNLFYNKLVTSDYSKYWDLNYEITKKAK</sequence>
<dbReference type="InterPro" id="IPR014729">
    <property type="entry name" value="Rossmann-like_a/b/a_fold"/>
</dbReference>
<proteinExistence type="predicted"/>
<protein>
    <recommendedName>
        <fullName evidence="2">LicD family protein</fullName>
    </recommendedName>
</protein>
<dbReference type="PANTHER" id="PTHR43404">
    <property type="entry name" value="LIPOPOLYSACCHARIDE CHOLINEPHOSPHOTRANSFERASE LICD"/>
    <property type="match status" value="1"/>
</dbReference>
<organism evidence="1">
    <name type="scientific">viral metagenome</name>
    <dbReference type="NCBI Taxonomy" id="1070528"/>
    <lineage>
        <taxon>unclassified sequences</taxon>
        <taxon>metagenomes</taxon>
        <taxon>organismal metagenomes</taxon>
    </lineage>
</organism>
<name>A0A6C0IL83_9ZZZZ</name>
<dbReference type="PANTHER" id="PTHR43404:SF1">
    <property type="entry name" value="MNN4P"/>
    <property type="match status" value="1"/>
</dbReference>
<evidence type="ECO:0008006" key="2">
    <source>
        <dbReference type="Google" id="ProtNLM"/>
    </source>
</evidence>